<dbReference type="AlphaFoldDB" id="A0A0C3DF92"/>
<dbReference type="Pfam" id="PF06742">
    <property type="entry name" value="DUF1214"/>
    <property type="match status" value="1"/>
</dbReference>
<protein>
    <recommendedName>
        <fullName evidence="6">DUF1254 domain-containing protein</fullName>
    </recommendedName>
</protein>
<dbReference type="PANTHER" id="PTHR36509:SF2">
    <property type="entry name" value="BLL3101 PROTEIN"/>
    <property type="match status" value="1"/>
</dbReference>
<keyword evidence="5" id="KW-1185">Reference proteome</keyword>
<feature type="signal peptide" evidence="1">
    <location>
        <begin position="1"/>
        <end position="17"/>
    </location>
</feature>
<dbReference type="OrthoDB" id="2018906at2759"/>
<dbReference type="InterPro" id="IPR010621">
    <property type="entry name" value="DUF1214"/>
</dbReference>
<feature type="domain" description="DUF1254" evidence="3">
    <location>
        <begin position="75"/>
        <end position="214"/>
    </location>
</feature>
<keyword evidence="1" id="KW-0732">Signal</keyword>
<dbReference type="SUPFAM" id="SSF160935">
    <property type="entry name" value="VPA0735-like"/>
    <property type="match status" value="1"/>
</dbReference>
<feature type="domain" description="DUF1214" evidence="2">
    <location>
        <begin position="380"/>
        <end position="486"/>
    </location>
</feature>
<dbReference type="InterPro" id="IPR037050">
    <property type="entry name" value="DUF1254_sf"/>
</dbReference>
<dbReference type="InParanoid" id="A0A0C3DF92"/>
<reference evidence="4 5" key="1">
    <citation type="submission" date="2014-04" db="EMBL/GenBank/DDBJ databases">
        <authorList>
            <consortium name="DOE Joint Genome Institute"/>
            <person name="Kuo A."/>
            <person name="Martino E."/>
            <person name="Perotto S."/>
            <person name="Kohler A."/>
            <person name="Nagy L.G."/>
            <person name="Floudas D."/>
            <person name="Copeland A."/>
            <person name="Barry K.W."/>
            <person name="Cichocki N."/>
            <person name="Veneault-Fourrey C."/>
            <person name="LaButti K."/>
            <person name="Lindquist E.A."/>
            <person name="Lipzen A."/>
            <person name="Lundell T."/>
            <person name="Morin E."/>
            <person name="Murat C."/>
            <person name="Sun H."/>
            <person name="Tunlid A."/>
            <person name="Henrissat B."/>
            <person name="Grigoriev I.V."/>
            <person name="Hibbett D.S."/>
            <person name="Martin F."/>
            <person name="Nordberg H.P."/>
            <person name="Cantor M.N."/>
            <person name="Hua S.X."/>
        </authorList>
    </citation>
    <scope>NUCLEOTIDE SEQUENCE [LARGE SCALE GENOMIC DNA]</scope>
    <source>
        <strain evidence="4 5">Zn</strain>
    </source>
</reference>
<dbReference type="Gene3D" id="2.60.120.600">
    <property type="entry name" value="Domain of unknown function DUF1214, C-terminal domain"/>
    <property type="match status" value="1"/>
</dbReference>
<accession>A0A0C3DF92</accession>
<name>A0A0C3DF92_OIDMZ</name>
<dbReference type="Proteomes" id="UP000054321">
    <property type="component" value="Unassembled WGS sequence"/>
</dbReference>
<evidence type="ECO:0000313" key="4">
    <source>
        <dbReference type="EMBL" id="KIN00603.1"/>
    </source>
</evidence>
<evidence type="ECO:0000313" key="5">
    <source>
        <dbReference type="Proteomes" id="UP000054321"/>
    </source>
</evidence>
<feature type="chain" id="PRO_5002173668" description="DUF1254 domain-containing protein" evidence="1">
    <location>
        <begin position="18"/>
        <end position="505"/>
    </location>
</feature>
<sequence>MHLIHSCLFLILAAARGAVTSIPRRADISYSSAISRSDLSSIDINNATAFALTYGYPLTLYVQTFEPTLKAVGSNAILNEQHTATATSEVLVRPNVDTLYSRAAIDLSHSDVVLSIPEVPDDRFYVVPFYDLYGNNFANLGSVTKTPPGDYLMTAAGKDEPGVWMYGGDGCESYKYKGIIKYPTTYGSIMIRIVVKNNGTDLDAVHSIQSQIKMAAIEREGEPLAPALTPSLLGNSQLADAALLLPINFSVAQITETLQLLAQLSASNPPEERSDLKRVNTILAVAGIKAGKYTPPTGIDYAKVLTLIADDFLALLSPSNHGINQNNWFDLLPSLSGDFHTQYTARAFIAWFGYLQLDVYEALYPTYHDPTLPSTKLTMQLAANESYIMTFSQKPPVTGFWSLTAYNSTNYLIPNNLDRYSLGDRSNLTYADGAQVYADPSSNGAFSILIQPADISPGLNWTNNWLPAPAGGGDFTVNLRWYGPTQALSNGAYAYPVVTKQGSVY</sequence>
<evidence type="ECO:0008006" key="6">
    <source>
        <dbReference type="Google" id="ProtNLM"/>
    </source>
</evidence>
<dbReference type="EMBL" id="KN832877">
    <property type="protein sequence ID" value="KIN00603.1"/>
    <property type="molecule type" value="Genomic_DNA"/>
</dbReference>
<reference evidence="5" key="2">
    <citation type="submission" date="2015-01" db="EMBL/GenBank/DDBJ databases">
        <title>Evolutionary Origins and Diversification of the Mycorrhizal Mutualists.</title>
        <authorList>
            <consortium name="DOE Joint Genome Institute"/>
            <consortium name="Mycorrhizal Genomics Consortium"/>
            <person name="Kohler A."/>
            <person name="Kuo A."/>
            <person name="Nagy L.G."/>
            <person name="Floudas D."/>
            <person name="Copeland A."/>
            <person name="Barry K.W."/>
            <person name="Cichocki N."/>
            <person name="Veneault-Fourrey C."/>
            <person name="LaButti K."/>
            <person name="Lindquist E.A."/>
            <person name="Lipzen A."/>
            <person name="Lundell T."/>
            <person name="Morin E."/>
            <person name="Murat C."/>
            <person name="Riley R."/>
            <person name="Ohm R."/>
            <person name="Sun H."/>
            <person name="Tunlid A."/>
            <person name="Henrissat B."/>
            <person name="Grigoriev I.V."/>
            <person name="Hibbett D.S."/>
            <person name="Martin F."/>
        </authorList>
    </citation>
    <scope>NUCLEOTIDE SEQUENCE [LARGE SCALE GENOMIC DNA]</scope>
    <source>
        <strain evidence="5">Zn</strain>
    </source>
</reference>
<evidence type="ECO:0000259" key="3">
    <source>
        <dbReference type="Pfam" id="PF06863"/>
    </source>
</evidence>
<evidence type="ECO:0000259" key="2">
    <source>
        <dbReference type="Pfam" id="PF06742"/>
    </source>
</evidence>
<dbReference type="HOGENOM" id="CLU_027269_0_0_1"/>
<proteinExistence type="predicted"/>
<dbReference type="InterPro" id="IPR037049">
    <property type="entry name" value="DUF1214_C_sf"/>
</dbReference>
<dbReference type="PANTHER" id="PTHR36509">
    <property type="entry name" value="BLL3101 PROTEIN"/>
    <property type="match status" value="1"/>
</dbReference>
<dbReference type="Gene3D" id="2.60.40.1610">
    <property type="entry name" value="Domain of unknown function DUF1254"/>
    <property type="match status" value="1"/>
</dbReference>
<gene>
    <name evidence="4" type="ORF">OIDMADRAFT_29693</name>
</gene>
<dbReference type="Pfam" id="PF06863">
    <property type="entry name" value="DUF1254"/>
    <property type="match status" value="1"/>
</dbReference>
<evidence type="ECO:0000256" key="1">
    <source>
        <dbReference type="SAM" id="SignalP"/>
    </source>
</evidence>
<organism evidence="4 5">
    <name type="scientific">Oidiodendron maius (strain Zn)</name>
    <dbReference type="NCBI Taxonomy" id="913774"/>
    <lineage>
        <taxon>Eukaryota</taxon>
        <taxon>Fungi</taxon>
        <taxon>Dikarya</taxon>
        <taxon>Ascomycota</taxon>
        <taxon>Pezizomycotina</taxon>
        <taxon>Leotiomycetes</taxon>
        <taxon>Leotiomycetes incertae sedis</taxon>
        <taxon>Myxotrichaceae</taxon>
        <taxon>Oidiodendron</taxon>
    </lineage>
</organism>
<dbReference type="InterPro" id="IPR010679">
    <property type="entry name" value="DUF1254"/>
</dbReference>